<dbReference type="InterPro" id="IPR001304">
    <property type="entry name" value="C-type_lectin-like"/>
</dbReference>
<evidence type="ECO:0000313" key="3">
    <source>
        <dbReference type="Proteomes" id="UP000288716"/>
    </source>
</evidence>
<comment type="caution">
    <text evidence="2">The sequence shown here is derived from an EMBL/GenBank/DDBJ whole genome shotgun (WGS) entry which is preliminary data.</text>
</comment>
<dbReference type="CDD" id="cd00037">
    <property type="entry name" value="CLECT"/>
    <property type="match status" value="1"/>
</dbReference>
<dbReference type="OrthoDB" id="7357196at2759"/>
<protein>
    <recommendedName>
        <fullName evidence="1">C-type lectin domain-containing protein</fullName>
    </recommendedName>
</protein>
<dbReference type="STRING" id="299467.A0A443RY44"/>
<dbReference type="InterPro" id="IPR016187">
    <property type="entry name" value="CTDL_fold"/>
</dbReference>
<accession>A0A443RY44</accession>
<name>A0A443RY44_9ACAR</name>
<gene>
    <name evidence="2" type="ORF">B4U80_12148</name>
</gene>
<dbReference type="InterPro" id="IPR050111">
    <property type="entry name" value="C-type_lectin/snaclec_domain"/>
</dbReference>
<evidence type="ECO:0000259" key="1">
    <source>
        <dbReference type="PROSITE" id="PS50041"/>
    </source>
</evidence>
<dbReference type="SUPFAM" id="SSF56436">
    <property type="entry name" value="C-type lectin-like"/>
    <property type="match status" value="1"/>
</dbReference>
<dbReference type="Proteomes" id="UP000288716">
    <property type="component" value="Unassembled WGS sequence"/>
</dbReference>
<dbReference type="InterPro" id="IPR016186">
    <property type="entry name" value="C-type_lectin-like/link_sf"/>
</dbReference>
<feature type="domain" description="C-type lectin" evidence="1">
    <location>
        <begin position="1"/>
        <end position="97"/>
    </location>
</feature>
<organism evidence="2 3">
    <name type="scientific">Leptotrombidium deliense</name>
    <dbReference type="NCBI Taxonomy" id="299467"/>
    <lineage>
        <taxon>Eukaryota</taxon>
        <taxon>Metazoa</taxon>
        <taxon>Ecdysozoa</taxon>
        <taxon>Arthropoda</taxon>
        <taxon>Chelicerata</taxon>
        <taxon>Arachnida</taxon>
        <taxon>Acari</taxon>
        <taxon>Acariformes</taxon>
        <taxon>Trombidiformes</taxon>
        <taxon>Prostigmata</taxon>
        <taxon>Anystina</taxon>
        <taxon>Parasitengona</taxon>
        <taxon>Trombiculoidea</taxon>
        <taxon>Trombiculidae</taxon>
        <taxon>Leptotrombidium</taxon>
    </lineage>
</organism>
<dbReference type="AlphaFoldDB" id="A0A443RY44"/>
<dbReference type="Gene3D" id="3.10.100.10">
    <property type="entry name" value="Mannose-Binding Protein A, subunit A"/>
    <property type="match status" value="1"/>
</dbReference>
<dbReference type="Pfam" id="PF00059">
    <property type="entry name" value="Lectin_C"/>
    <property type="match status" value="1"/>
</dbReference>
<keyword evidence="3" id="KW-1185">Reference proteome</keyword>
<proteinExistence type="predicted"/>
<evidence type="ECO:0000313" key="2">
    <source>
        <dbReference type="EMBL" id="RWS20144.1"/>
    </source>
</evidence>
<dbReference type="PROSITE" id="PS50041">
    <property type="entry name" value="C_TYPE_LECTIN_2"/>
    <property type="match status" value="1"/>
</dbReference>
<dbReference type="PANTHER" id="PTHR22803">
    <property type="entry name" value="MANNOSE, PHOSPHOLIPASE, LECTIN RECEPTOR RELATED"/>
    <property type="match status" value="1"/>
</dbReference>
<sequence>MKTYCESINAQLYIINSIDENYLLVRAFPAAATFLGAHKEAGEWKWNDGKKRHFFNWAKGDAEKAEDVNCIQFVNGGRLDGKWFETSCQYRFYTVCKLNNCDSFVEKEKEENNLDIKNYVDTSLKDESNSLFAKMLLAIDTKMKSFAKNERDEQKSQTKEYLNSITKGLQDSLFQQLVSIMESRLNERVNEIVKSLNSSSSTKSRKARF</sequence>
<reference evidence="2 3" key="1">
    <citation type="journal article" date="2018" name="Gigascience">
        <title>Genomes of trombidid mites reveal novel predicted allergens and laterally-transferred genes associated with secondary metabolism.</title>
        <authorList>
            <person name="Dong X."/>
            <person name="Chaisiri K."/>
            <person name="Xia D."/>
            <person name="Armstrong S.D."/>
            <person name="Fang Y."/>
            <person name="Donnelly M.J."/>
            <person name="Kadowaki T."/>
            <person name="McGarry J.W."/>
            <person name="Darby A.C."/>
            <person name="Makepeace B.L."/>
        </authorList>
    </citation>
    <scope>NUCLEOTIDE SEQUENCE [LARGE SCALE GENOMIC DNA]</scope>
    <source>
        <strain evidence="2">UoL-UT</strain>
    </source>
</reference>
<dbReference type="VEuPathDB" id="VectorBase:LDEU011896"/>
<dbReference type="EMBL" id="NCKV01019695">
    <property type="protein sequence ID" value="RWS20144.1"/>
    <property type="molecule type" value="Genomic_DNA"/>
</dbReference>